<dbReference type="CDD" id="cd05819">
    <property type="entry name" value="NHL"/>
    <property type="match status" value="1"/>
</dbReference>
<dbReference type="PANTHER" id="PTHR10680:SF28">
    <property type="entry name" value="SMP-30_GLUCONOLACTONASE_LRE-LIKE REGION DOMAIN-CONTAINING PROTEIN"/>
    <property type="match status" value="1"/>
</dbReference>
<evidence type="ECO:0000313" key="10">
    <source>
        <dbReference type="Proteomes" id="UP000663881"/>
    </source>
</evidence>
<keyword evidence="3" id="KW-0325">Glycoprotein</keyword>
<proteinExistence type="predicted"/>
<dbReference type="EMBL" id="CAJOAY010002525">
    <property type="protein sequence ID" value="CAF3959420.1"/>
    <property type="molecule type" value="Genomic_DNA"/>
</dbReference>
<feature type="repeat" description="NHL" evidence="4">
    <location>
        <begin position="291"/>
        <end position="321"/>
    </location>
</feature>
<dbReference type="EMBL" id="CAJOBB010004693">
    <property type="protein sequence ID" value="CAF4099460.1"/>
    <property type="molecule type" value="Genomic_DNA"/>
</dbReference>
<dbReference type="InterPro" id="IPR011042">
    <property type="entry name" value="6-blade_b-propeller_TolB-like"/>
</dbReference>
<dbReference type="Proteomes" id="UP000663860">
    <property type="component" value="Unassembled WGS sequence"/>
</dbReference>
<reference evidence="8" key="1">
    <citation type="submission" date="2021-02" db="EMBL/GenBank/DDBJ databases">
        <authorList>
            <person name="Nowell W R."/>
        </authorList>
    </citation>
    <scope>NUCLEOTIDE SEQUENCE</scope>
</reference>
<dbReference type="Gene3D" id="2.40.10.500">
    <property type="match status" value="1"/>
</dbReference>
<dbReference type="Proteomes" id="UP000663868">
    <property type="component" value="Unassembled WGS sequence"/>
</dbReference>
<name>A0A819LDI4_9BILA</name>
<dbReference type="EMBL" id="CAJNOE010000027">
    <property type="protein sequence ID" value="CAF0762788.1"/>
    <property type="molecule type" value="Genomic_DNA"/>
</dbReference>
<comment type="caution">
    <text evidence="8">The sequence shown here is derived from an EMBL/GenBank/DDBJ whole genome shotgun (WGS) entry which is preliminary data.</text>
</comment>
<keyword evidence="1" id="KW-0732">Signal</keyword>
<gene>
    <name evidence="6" type="ORF">IZO911_LOCUS4819</name>
    <name evidence="9" type="ORF">KXQ929_LOCUS34436</name>
    <name evidence="8" type="ORF">OKA104_LOCUS27443</name>
    <name evidence="7" type="ORF">VCS650_LOCUS4550</name>
</gene>
<dbReference type="AlphaFoldDB" id="A0A819LDI4"/>
<evidence type="ECO:0000256" key="1">
    <source>
        <dbReference type="ARBA" id="ARBA00022729"/>
    </source>
</evidence>
<dbReference type="Proteomes" id="UP000663881">
    <property type="component" value="Unassembled WGS sequence"/>
</dbReference>
<feature type="coiled-coil region" evidence="5">
    <location>
        <begin position="1"/>
        <end position="35"/>
    </location>
</feature>
<dbReference type="Proteomes" id="UP000663891">
    <property type="component" value="Unassembled WGS sequence"/>
</dbReference>
<sequence length="379" mass="43657">MAMANNETQCFEEHRQNLNEELNHIINDYDEFKQIINEQKQNPLNHSLIKQISQWEIKSIQKIQKKAQDCRDILIKNSQIFLNDIEMKFNDLSEQIKQIRHENEFNEISLNYLRNQLKAVKLELNNPSNISIQQNSQSFIHEISIIISKKSKFNKEKQLAITVAAGKGKGQKLNQLDFPYGIFIDEKKNIFIADHDNHRIVKWKYFAREGQISLQKNEVRQWKMGEYNNEGIIVAGGNGQGNQLNQLNCPTFIFIDEDQSVYVSDRNNHRVMKWRKDVEEGRIVAGGNGQGGNLNQLSLPQGVIVDYVGQIYVADCENHRVMRWCEGKGEGEIVVGGNGKGNKSNQLHLPFGLSFDDEGNLYVAELGNHRIKKSQIFCE</sequence>
<dbReference type="PROSITE" id="PS51125">
    <property type="entry name" value="NHL"/>
    <property type="match status" value="2"/>
</dbReference>
<evidence type="ECO:0000313" key="9">
    <source>
        <dbReference type="EMBL" id="CAF4099460.1"/>
    </source>
</evidence>
<evidence type="ECO:0000313" key="7">
    <source>
        <dbReference type="EMBL" id="CAF0811106.1"/>
    </source>
</evidence>
<evidence type="ECO:0000313" key="8">
    <source>
        <dbReference type="EMBL" id="CAF3959420.1"/>
    </source>
</evidence>
<dbReference type="PANTHER" id="PTHR10680">
    <property type="entry name" value="PEPTIDYL-GLYCINE ALPHA-AMIDATING MONOOXYGENASE"/>
    <property type="match status" value="1"/>
</dbReference>
<dbReference type="SUPFAM" id="SSF101898">
    <property type="entry name" value="NHL repeat"/>
    <property type="match status" value="1"/>
</dbReference>
<accession>A0A819LDI4</accession>
<evidence type="ECO:0000313" key="6">
    <source>
        <dbReference type="EMBL" id="CAF0762788.1"/>
    </source>
</evidence>
<dbReference type="EMBL" id="CAJNON010000025">
    <property type="protein sequence ID" value="CAF0811106.1"/>
    <property type="molecule type" value="Genomic_DNA"/>
</dbReference>
<evidence type="ECO:0000256" key="3">
    <source>
        <dbReference type="ARBA" id="ARBA00023180"/>
    </source>
</evidence>
<keyword evidence="5" id="KW-0175">Coiled coil</keyword>
<dbReference type="InterPro" id="IPR001258">
    <property type="entry name" value="NHL_repeat"/>
</dbReference>
<evidence type="ECO:0000256" key="5">
    <source>
        <dbReference type="SAM" id="Coils"/>
    </source>
</evidence>
<evidence type="ECO:0008006" key="11">
    <source>
        <dbReference type="Google" id="ProtNLM"/>
    </source>
</evidence>
<organism evidence="8 10">
    <name type="scientific">Adineta steineri</name>
    <dbReference type="NCBI Taxonomy" id="433720"/>
    <lineage>
        <taxon>Eukaryota</taxon>
        <taxon>Metazoa</taxon>
        <taxon>Spiralia</taxon>
        <taxon>Gnathifera</taxon>
        <taxon>Rotifera</taxon>
        <taxon>Eurotatoria</taxon>
        <taxon>Bdelloidea</taxon>
        <taxon>Adinetida</taxon>
        <taxon>Adinetidae</taxon>
        <taxon>Adineta</taxon>
    </lineage>
</organism>
<dbReference type="GO" id="GO:0005576">
    <property type="term" value="C:extracellular region"/>
    <property type="evidence" value="ECO:0007669"/>
    <property type="project" value="TreeGrafter"/>
</dbReference>
<evidence type="ECO:0000256" key="2">
    <source>
        <dbReference type="ARBA" id="ARBA00022737"/>
    </source>
</evidence>
<dbReference type="Gene3D" id="2.120.10.30">
    <property type="entry name" value="TolB, C-terminal domain"/>
    <property type="match status" value="1"/>
</dbReference>
<keyword evidence="2" id="KW-0677">Repeat</keyword>
<protein>
    <recommendedName>
        <fullName evidence="11">NHL repeat protein</fullName>
    </recommendedName>
</protein>
<feature type="repeat" description="NHL" evidence="4">
    <location>
        <begin position="246"/>
        <end position="277"/>
    </location>
</feature>
<evidence type="ECO:0000256" key="4">
    <source>
        <dbReference type="PROSITE-ProRule" id="PRU00504"/>
    </source>
</evidence>
<dbReference type="Pfam" id="PF01436">
    <property type="entry name" value="NHL"/>
    <property type="match status" value="2"/>
</dbReference>